<dbReference type="GO" id="GO:0008270">
    <property type="term" value="F:zinc ion binding"/>
    <property type="evidence" value="ECO:0007669"/>
    <property type="project" value="InterPro"/>
</dbReference>
<dbReference type="OrthoDB" id="2123952at2759"/>
<name>A0A137NR20_CONC2</name>
<dbReference type="InterPro" id="IPR036864">
    <property type="entry name" value="Zn2-C6_fun-type_DNA-bd_sf"/>
</dbReference>
<evidence type="ECO:0000259" key="2">
    <source>
        <dbReference type="PROSITE" id="PS50048"/>
    </source>
</evidence>
<dbReference type="PROSITE" id="PS50048">
    <property type="entry name" value="ZN2_CY6_FUNGAL_2"/>
    <property type="match status" value="1"/>
</dbReference>
<dbReference type="Proteomes" id="UP000070444">
    <property type="component" value="Unassembled WGS sequence"/>
</dbReference>
<gene>
    <name evidence="3" type="ORF">CONCODRAFT_20842</name>
</gene>
<proteinExistence type="predicted"/>
<evidence type="ECO:0000256" key="1">
    <source>
        <dbReference type="ARBA" id="ARBA00023242"/>
    </source>
</evidence>
<dbReference type="PANTHER" id="PTHR46910:SF1">
    <property type="entry name" value="MISCELLANEOUS ZN(II)2CYS6 TRANSCRIPTION FACTOR (EUROFUNG)-RELATED"/>
    <property type="match status" value="1"/>
</dbReference>
<dbReference type="InterPro" id="IPR050987">
    <property type="entry name" value="AtrR-like"/>
</dbReference>
<dbReference type="InterPro" id="IPR001138">
    <property type="entry name" value="Zn2Cys6_DnaBD"/>
</dbReference>
<keyword evidence="1" id="KW-0539">Nucleus</keyword>
<evidence type="ECO:0000313" key="4">
    <source>
        <dbReference type="Proteomes" id="UP000070444"/>
    </source>
</evidence>
<feature type="domain" description="Zn(2)-C6 fungal-type" evidence="2">
    <location>
        <begin position="5"/>
        <end position="34"/>
    </location>
</feature>
<dbReference type="GO" id="GO:0000981">
    <property type="term" value="F:DNA-binding transcription factor activity, RNA polymerase II-specific"/>
    <property type="evidence" value="ECO:0007669"/>
    <property type="project" value="InterPro"/>
</dbReference>
<dbReference type="PROSITE" id="PS00463">
    <property type="entry name" value="ZN2_CY6_FUNGAL_1"/>
    <property type="match status" value="1"/>
</dbReference>
<sequence length="534" mass="61832">MSSIPCNNCRRSKKKCNREKPCSRCKLQSVECIYNEVNLYKRGGTAKVAKLLDRAQNLQKLLEKAVRNDIKHHCFDVNKIINYWNDVKLEMTDYKDLNLPLAVAWFQIEDSLPVIVSKYPTLVKSPSNYQDAVTLLNIYITYLHPNSKFDNPLLTSTLCRAQIFWFAINNYNIPNLEEIELYRMSISNTIMNEATVSLDMIQAYINLILLELHQRQPIAASKHLTQAVYKSHQLDLHNTVPSPLNPDTEEKRCAWSLLSYLDFLCVLFLRQSPLIRVDPNLNMNTYSGSISSYDKDGIFKNVSYEIMSQYEACVKLSWDFPKIKREFKPQKASELTALHLIEILTRVQTFVNLNVDEDQLKLVNSIASSAQLGNLSIYVKCGMLIIDLCEVLASYYIEQPEIRAKYREMQRECSINLIECLFPQLIRCQSNLKNLEFFDFIDPIFPQGAFHACKILLEDSISIPDSYFGLSYKHCVNSTKLFKCNWLMMKYFERFREHPYLIHLNSELEAEHAYLTPNHSNSSAYSSLLTSSSI</sequence>
<dbReference type="SUPFAM" id="SSF57701">
    <property type="entry name" value="Zn2/Cys6 DNA-binding domain"/>
    <property type="match status" value="1"/>
</dbReference>
<dbReference type="AlphaFoldDB" id="A0A137NR20"/>
<dbReference type="EMBL" id="KQ964946">
    <property type="protein sequence ID" value="KXN65209.1"/>
    <property type="molecule type" value="Genomic_DNA"/>
</dbReference>
<organism evidence="3 4">
    <name type="scientific">Conidiobolus coronatus (strain ATCC 28846 / CBS 209.66 / NRRL 28638)</name>
    <name type="common">Delacroixia coronata</name>
    <dbReference type="NCBI Taxonomy" id="796925"/>
    <lineage>
        <taxon>Eukaryota</taxon>
        <taxon>Fungi</taxon>
        <taxon>Fungi incertae sedis</taxon>
        <taxon>Zoopagomycota</taxon>
        <taxon>Entomophthoromycotina</taxon>
        <taxon>Entomophthoromycetes</taxon>
        <taxon>Entomophthorales</taxon>
        <taxon>Ancylistaceae</taxon>
        <taxon>Conidiobolus</taxon>
    </lineage>
</organism>
<keyword evidence="4" id="KW-1185">Reference proteome</keyword>
<dbReference type="CDD" id="cd12148">
    <property type="entry name" value="fungal_TF_MHR"/>
    <property type="match status" value="1"/>
</dbReference>
<dbReference type="PANTHER" id="PTHR46910">
    <property type="entry name" value="TRANSCRIPTION FACTOR PDR1"/>
    <property type="match status" value="1"/>
</dbReference>
<accession>A0A137NR20</accession>
<dbReference type="CDD" id="cd00067">
    <property type="entry name" value="GAL4"/>
    <property type="match status" value="1"/>
</dbReference>
<dbReference type="Pfam" id="PF00172">
    <property type="entry name" value="Zn_clus"/>
    <property type="match status" value="1"/>
</dbReference>
<dbReference type="SMART" id="SM00066">
    <property type="entry name" value="GAL4"/>
    <property type="match status" value="1"/>
</dbReference>
<protein>
    <recommendedName>
        <fullName evidence="2">Zn(2)-C6 fungal-type domain-containing protein</fullName>
    </recommendedName>
</protein>
<dbReference type="Gene3D" id="4.10.240.10">
    <property type="entry name" value="Zn(2)-C6 fungal-type DNA-binding domain"/>
    <property type="match status" value="1"/>
</dbReference>
<evidence type="ECO:0000313" key="3">
    <source>
        <dbReference type="EMBL" id="KXN65209.1"/>
    </source>
</evidence>
<reference evidence="3 4" key="1">
    <citation type="journal article" date="2015" name="Genome Biol. Evol.">
        <title>Phylogenomic analyses indicate that early fungi evolved digesting cell walls of algal ancestors of land plants.</title>
        <authorList>
            <person name="Chang Y."/>
            <person name="Wang S."/>
            <person name="Sekimoto S."/>
            <person name="Aerts A.L."/>
            <person name="Choi C."/>
            <person name="Clum A."/>
            <person name="LaButti K.M."/>
            <person name="Lindquist E.A."/>
            <person name="Yee Ngan C."/>
            <person name="Ohm R.A."/>
            <person name="Salamov A.A."/>
            <person name="Grigoriev I.V."/>
            <person name="Spatafora J.W."/>
            <person name="Berbee M.L."/>
        </authorList>
    </citation>
    <scope>NUCLEOTIDE SEQUENCE [LARGE SCALE GENOMIC DNA]</scope>
    <source>
        <strain evidence="3 4">NRRL 28638</strain>
    </source>
</reference>